<keyword evidence="2" id="KW-1185">Reference proteome</keyword>
<evidence type="ECO:0008006" key="3">
    <source>
        <dbReference type="Google" id="ProtNLM"/>
    </source>
</evidence>
<accession>A0AAW9QXR0</accession>
<gene>
    <name evidence="1" type="ORF">V0288_17835</name>
</gene>
<reference evidence="1 2" key="1">
    <citation type="submission" date="2024-01" db="EMBL/GenBank/DDBJ databases">
        <title>Genomic insights into the taxonomy and metabolism of the cyanobacterium Pannus brasiliensis CCIBt3594.</title>
        <authorList>
            <person name="Machado M."/>
            <person name="Botero N.B."/>
            <person name="Andreote A.P.D."/>
            <person name="Feitosa A.M.T."/>
            <person name="Popin R."/>
            <person name="Sivonen K."/>
            <person name="Fiore M.F."/>
        </authorList>
    </citation>
    <scope>NUCLEOTIDE SEQUENCE [LARGE SCALE GENOMIC DNA]</scope>
    <source>
        <strain evidence="1 2">CCIBt3594</strain>
    </source>
</reference>
<evidence type="ECO:0000313" key="1">
    <source>
        <dbReference type="EMBL" id="MEG3438991.1"/>
    </source>
</evidence>
<protein>
    <recommendedName>
        <fullName evidence="3">EF-hand domain-containing protein</fullName>
    </recommendedName>
</protein>
<proteinExistence type="predicted"/>
<evidence type="ECO:0000313" key="2">
    <source>
        <dbReference type="Proteomes" id="UP001328733"/>
    </source>
</evidence>
<dbReference type="Proteomes" id="UP001328733">
    <property type="component" value="Unassembled WGS sequence"/>
</dbReference>
<name>A0AAW9QXR0_9CHRO</name>
<sequence length="182" mass="19846">MKYQRFITIGVGFSFLFGALSLPVRSNNQPLDPGLKKALLKEITPELKPQGINPEDQKVFAETIDLNGDGSLDAIVVLIGSYWCGSGGCTMKVFHGHARQFHPVSTSTLIQTPITVSDRKTNGWRDLIVEVSGGGIEPKKVALKYDGKKYPLNPSTLPEIPSKTVIKGKVLFPEGSVPRSIR</sequence>
<dbReference type="EMBL" id="JBAFSM010000038">
    <property type="protein sequence ID" value="MEG3438991.1"/>
    <property type="molecule type" value="Genomic_DNA"/>
</dbReference>
<dbReference type="AlphaFoldDB" id="A0AAW9QXR0"/>
<organism evidence="1 2">
    <name type="scientific">Pannus brasiliensis CCIBt3594</name>
    <dbReference type="NCBI Taxonomy" id="1427578"/>
    <lineage>
        <taxon>Bacteria</taxon>
        <taxon>Bacillati</taxon>
        <taxon>Cyanobacteriota</taxon>
        <taxon>Cyanophyceae</taxon>
        <taxon>Oscillatoriophycideae</taxon>
        <taxon>Chroococcales</taxon>
        <taxon>Microcystaceae</taxon>
        <taxon>Pannus</taxon>
    </lineage>
</organism>
<comment type="caution">
    <text evidence="1">The sequence shown here is derived from an EMBL/GenBank/DDBJ whole genome shotgun (WGS) entry which is preliminary data.</text>
</comment>
<dbReference type="RefSeq" id="WP_332866475.1">
    <property type="nucleotide sequence ID" value="NZ_JBAFSM010000038.1"/>
</dbReference>